<dbReference type="PANTHER" id="PTHR43289:SF34">
    <property type="entry name" value="SERINE_THREONINE-PROTEIN KINASE YBDM-RELATED"/>
    <property type="match status" value="1"/>
</dbReference>
<dbReference type="GO" id="GO:0007165">
    <property type="term" value="P:signal transduction"/>
    <property type="evidence" value="ECO:0007669"/>
    <property type="project" value="UniProtKB-ARBA"/>
</dbReference>
<comment type="subcellular location">
    <subcellularLocation>
        <location evidence="11">Spore membrane</location>
        <topology evidence="11">Single-pass type II membrane protein</topology>
    </subcellularLocation>
</comment>
<feature type="binding site" evidence="13">
    <location>
        <position position="39"/>
    </location>
    <ligand>
        <name>ATP</name>
        <dbReference type="ChEBI" id="CHEBI:30616"/>
    </ligand>
</feature>
<dbReference type="GO" id="GO:0009847">
    <property type="term" value="P:spore germination"/>
    <property type="evidence" value="ECO:0007669"/>
    <property type="project" value="UniProtKB-ARBA"/>
</dbReference>
<dbReference type="GO" id="GO:0004674">
    <property type="term" value="F:protein serine/threonine kinase activity"/>
    <property type="evidence" value="ECO:0007669"/>
    <property type="project" value="UniProtKB-KW"/>
</dbReference>
<dbReference type="InterPro" id="IPR008271">
    <property type="entry name" value="Ser/Thr_kinase_AS"/>
</dbReference>
<dbReference type="PROSITE" id="PS50011">
    <property type="entry name" value="PROTEIN_KINASE_DOM"/>
    <property type="match status" value="1"/>
</dbReference>
<dbReference type="Gene3D" id="2.60.40.2560">
    <property type="match status" value="1"/>
</dbReference>
<dbReference type="InterPro" id="IPR000719">
    <property type="entry name" value="Prot_kinase_dom"/>
</dbReference>
<protein>
    <recommendedName>
        <fullName evidence="12">Serine/threonine-protein kinase PrkC</fullName>
        <ecNumber evidence="1">2.7.11.1</ecNumber>
    </recommendedName>
</protein>
<evidence type="ECO:0000256" key="1">
    <source>
        <dbReference type="ARBA" id="ARBA00012513"/>
    </source>
</evidence>
<dbReference type="NCBIfam" id="NF033483">
    <property type="entry name" value="PknB_PASTA_kin"/>
    <property type="match status" value="1"/>
</dbReference>
<sequence length="673" mass="75280">MIGKHINGRYKLLEAIGDGGMAIVYKAKDLILDRIVAVKLLRPEFSKDSDFIRRFRREAESATSLVHPNIVGIYDVGEEEDYYFIVMEYVPGTTLKDQIRNRGALPIEEALSIMSQITSAIEHAHENNIIHRDIKPHNILINEYGEAKVTDFGIAMAISSATITHTNSVLGSVHYFSPEQARGAIANAKSDIYSLGVVLYEMVTGVLPFSGDSPVSVALKHLQDDFPKPRTINPSIPQSVENIILKAMAKDPLHRYDSAEEMEEAVNNALDPTKVYEEPFSIPEADEEATKILPPVKPAAPDVKNDAKRENKKVKPEKEKTTDTPPPKKKKKGKKVLFFLIVLFLLVGGAAVAALTIIPEMFYVKDVEIPDVTAMDYEEARETLIESNLKVKKEEQFDEEVPEEEVISQDPSGGTTVKENSTVTLLVSKGIEKIEMEDYIGQSKTQVEQLLEAEGYKNVQFEAKYNDEVPNGQIYDQTPEAGKEILPAEDRIIFFYSAGPEPIELQDLTGKTKDEVQSYVDSHGLKASYEEEVYSDNVESGKVVSHSPGANAEVNKGDVISFVISKGKEPEPEPEPEPEAEEKPITFPNSFKFTFEDQEEHLIEVMYRDSKHPEGDEIVEDKVVGAKKVEFEMTINPGDTAAYQIYVDNKLRKENSKTITYEEAKKEFGNKNQ</sequence>
<feature type="compositionally biased region" description="Basic and acidic residues" evidence="14">
    <location>
        <begin position="303"/>
        <end position="322"/>
    </location>
</feature>
<dbReference type="Pfam" id="PF00069">
    <property type="entry name" value="Pkinase"/>
    <property type="match status" value="1"/>
</dbReference>
<evidence type="ECO:0000256" key="13">
    <source>
        <dbReference type="PROSITE-ProRule" id="PRU10141"/>
    </source>
</evidence>
<feature type="domain" description="PASTA" evidence="17">
    <location>
        <begin position="363"/>
        <end position="429"/>
    </location>
</feature>
<dbReference type="RefSeq" id="WP_138125637.1">
    <property type="nucleotide sequence ID" value="NZ_SWLG01000006.1"/>
</dbReference>
<feature type="domain" description="Protein kinase" evidence="16">
    <location>
        <begin position="10"/>
        <end position="270"/>
    </location>
</feature>
<keyword evidence="19" id="KW-1185">Reference proteome</keyword>
<dbReference type="Pfam" id="PF03793">
    <property type="entry name" value="PASTA"/>
    <property type="match status" value="3"/>
</dbReference>
<reference evidence="18 19" key="1">
    <citation type="submission" date="2019-04" db="EMBL/GenBank/DDBJ databases">
        <title>Bacillus caeni sp. nov., a bacterium isolated from mangrove sediment.</title>
        <authorList>
            <person name="Huang H."/>
            <person name="Mo K."/>
            <person name="Hu Y."/>
        </authorList>
    </citation>
    <scope>NUCLEOTIDE SEQUENCE [LARGE SCALE GENOMIC DNA]</scope>
    <source>
        <strain evidence="18 19">HB172195</strain>
    </source>
</reference>
<gene>
    <name evidence="18" type="primary">pknB</name>
    <name evidence="18" type="ORF">FCL54_09180</name>
</gene>
<dbReference type="FunFam" id="3.30.200.20:FF:000035">
    <property type="entry name" value="Serine/threonine protein kinase Stk1"/>
    <property type="match status" value="1"/>
</dbReference>
<dbReference type="CDD" id="cd06577">
    <property type="entry name" value="PASTA_pknB"/>
    <property type="match status" value="3"/>
</dbReference>
<comment type="catalytic activity">
    <reaction evidence="9">
        <text>L-threonyl-[protein] + ATP = O-phospho-L-threonyl-[protein] + ADP + H(+)</text>
        <dbReference type="Rhea" id="RHEA:46608"/>
        <dbReference type="Rhea" id="RHEA-COMP:11060"/>
        <dbReference type="Rhea" id="RHEA-COMP:11605"/>
        <dbReference type="ChEBI" id="CHEBI:15378"/>
        <dbReference type="ChEBI" id="CHEBI:30013"/>
        <dbReference type="ChEBI" id="CHEBI:30616"/>
        <dbReference type="ChEBI" id="CHEBI:61977"/>
        <dbReference type="ChEBI" id="CHEBI:456216"/>
        <dbReference type="EC" id="2.7.11.1"/>
    </reaction>
</comment>
<evidence type="ECO:0000256" key="4">
    <source>
        <dbReference type="ARBA" id="ARBA00022679"/>
    </source>
</evidence>
<keyword evidence="5 13" id="KW-0547">Nucleotide-binding</keyword>
<feature type="region of interest" description="Disordered" evidence="14">
    <location>
        <begin position="395"/>
        <end position="416"/>
    </location>
</feature>
<keyword evidence="7 13" id="KW-0067">ATP-binding</keyword>
<dbReference type="InterPro" id="IPR005543">
    <property type="entry name" value="PASTA_dom"/>
</dbReference>
<dbReference type="EC" id="2.7.11.1" evidence="1"/>
<feature type="domain" description="PASTA" evidence="17">
    <location>
        <begin position="499"/>
        <end position="566"/>
    </location>
</feature>
<evidence type="ECO:0000256" key="6">
    <source>
        <dbReference type="ARBA" id="ARBA00022777"/>
    </source>
</evidence>
<dbReference type="EMBL" id="SWLG01000006">
    <property type="protein sequence ID" value="TLS37320.1"/>
    <property type="molecule type" value="Genomic_DNA"/>
</dbReference>
<dbReference type="SUPFAM" id="SSF56112">
    <property type="entry name" value="Protein kinase-like (PK-like)"/>
    <property type="match status" value="1"/>
</dbReference>
<dbReference type="SMART" id="SM00740">
    <property type="entry name" value="PASTA"/>
    <property type="match status" value="3"/>
</dbReference>
<dbReference type="GO" id="GO:0005524">
    <property type="term" value="F:ATP binding"/>
    <property type="evidence" value="ECO:0007669"/>
    <property type="project" value="UniProtKB-UniRule"/>
</dbReference>
<dbReference type="InterPro" id="IPR011009">
    <property type="entry name" value="Kinase-like_dom_sf"/>
</dbReference>
<comment type="caution">
    <text evidence="18">The sequence shown here is derived from an EMBL/GenBank/DDBJ whole genome shotgun (WGS) entry which is preliminary data.</text>
</comment>
<name>A0A5R9F4J4_9BACL</name>
<evidence type="ECO:0000259" key="17">
    <source>
        <dbReference type="PROSITE" id="PS51178"/>
    </source>
</evidence>
<evidence type="ECO:0000256" key="15">
    <source>
        <dbReference type="SAM" id="Phobius"/>
    </source>
</evidence>
<dbReference type="Gene3D" id="3.30.200.20">
    <property type="entry name" value="Phosphorylase Kinase, domain 1"/>
    <property type="match status" value="1"/>
</dbReference>
<evidence type="ECO:0000256" key="12">
    <source>
        <dbReference type="ARBA" id="ARBA00070041"/>
    </source>
</evidence>
<keyword evidence="15" id="KW-0812">Transmembrane</keyword>
<dbReference type="PANTHER" id="PTHR43289">
    <property type="entry name" value="MITOGEN-ACTIVATED PROTEIN KINASE KINASE KINASE 20-RELATED"/>
    <property type="match status" value="1"/>
</dbReference>
<dbReference type="FunFam" id="1.10.510.10:FF:000021">
    <property type="entry name" value="Serine/threonine protein kinase"/>
    <property type="match status" value="1"/>
</dbReference>
<dbReference type="CDD" id="cd14014">
    <property type="entry name" value="STKc_PknB_like"/>
    <property type="match status" value="1"/>
</dbReference>
<evidence type="ECO:0000256" key="3">
    <source>
        <dbReference type="ARBA" id="ARBA00022544"/>
    </source>
</evidence>
<dbReference type="Gene3D" id="1.10.510.10">
    <property type="entry name" value="Transferase(Phosphotransferase) domain 1"/>
    <property type="match status" value="1"/>
</dbReference>
<keyword evidence="4" id="KW-0808">Transferase</keyword>
<feature type="compositionally biased region" description="Acidic residues" evidence="14">
    <location>
        <begin position="396"/>
        <end position="407"/>
    </location>
</feature>
<evidence type="ECO:0000256" key="7">
    <source>
        <dbReference type="ARBA" id="ARBA00022840"/>
    </source>
</evidence>
<dbReference type="Gene3D" id="3.30.10.20">
    <property type="match status" value="3"/>
</dbReference>
<dbReference type="Proteomes" id="UP000308230">
    <property type="component" value="Unassembled WGS sequence"/>
</dbReference>
<feature type="region of interest" description="Disordered" evidence="14">
    <location>
        <begin position="291"/>
        <end position="331"/>
    </location>
</feature>
<organism evidence="18 19">
    <name type="scientific">Exobacillus caeni</name>
    <dbReference type="NCBI Taxonomy" id="2574798"/>
    <lineage>
        <taxon>Bacteria</taxon>
        <taxon>Bacillati</taxon>
        <taxon>Bacillota</taxon>
        <taxon>Bacilli</taxon>
        <taxon>Bacillales</taxon>
        <taxon>Guptibacillaceae</taxon>
        <taxon>Exobacillus</taxon>
    </lineage>
</organism>
<dbReference type="InterPro" id="IPR017441">
    <property type="entry name" value="Protein_kinase_ATP_BS"/>
</dbReference>
<keyword evidence="3" id="KW-0309">Germination</keyword>
<accession>A0A5R9F4J4</accession>
<keyword evidence="8" id="KW-0735">Signal-anchor</keyword>
<evidence type="ECO:0000256" key="8">
    <source>
        <dbReference type="ARBA" id="ARBA00022968"/>
    </source>
</evidence>
<feature type="transmembrane region" description="Helical" evidence="15">
    <location>
        <begin position="336"/>
        <end position="358"/>
    </location>
</feature>
<evidence type="ECO:0000256" key="10">
    <source>
        <dbReference type="ARBA" id="ARBA00048679"/>
    </source>
</evidence>
<evidence type="ECO:0000256" key="5">
    <source>
        <dbReference type="ARBA" id="ARBA00022741"/>
    </source>
</evidence>
<evidence type="ECO:0000313" key="19">
    <source>
        <dbReference type="Proteomes" id="UP000308230"/>
    </source>
</evidence>
<evidence type="ECO:0000256" key="2">
    <source>
        <dbReference type="ARBA" id="ARBA00022527"/>
    </source>
</evidence>
<evidence type="ECO:0000313" key="18">
    <source>
        <dbReference type="EMBL" id="TLS37320.1"/>
    </source>
</evidence>
<dbReference type="PROSITE" id="PS51178">
    <property type="entry name" value="PASTA"/>
    <property type="match status" value="3"/>
</dbReference>
<keyword evidence="2" id="KW-0723">Serine/threonine-protein kinase</keyword>
<evidence type="ECO:0000256" key="9">
    <source>
        <dbReference type="ARBA" id="ARBA00047899"/>
    </source>
</evidence>
<dbReference type="OrthoDB" id="9788659at2"/>
<dbReference type="GO" id="GO:0071224">
    <property type="term" value="P:cellular response to peptidoglycan"/>
    <property type="evidence" value="ECO:0007669"/>
    <property type="project" value="UniProtKB-ARBA"/>
</dbReference>
<feature type="domain" description="PASTA" evidence="17">
    <location>
        <begin position="430"/>
        <end position="498"/>
    </location>
</feature>
<dbReference type="AlphaFoldDB" id="A0A5R9F4J4"/>
<dbReference type="PROSITE" id="PS00107">
    <property type="entry name" value="PROTEIN_KINASE_ATP"/>
    <property type="match status" value="1"/>
</dbReference>
<proteinExistence type="predicted"/>
<evidence type="ECO:0000256" key="11">
    <source>
        <dbReference type="ARBA" id="ARBA00060432"/>
    </source>
</evidence>
<evidence type="ECO:0000259" key="16">
    <source>
        <dbReference type="PROSITE" id="PS50011"/>
    </source>
</evidence>
<keyword evidence="15" id="KW-1133">Transmembrane helix</keyword>
<dbReference type="PROSITE" id="PS00108">
    <property type="entry name" value="PROTEIN_KINASE_ST"/>
    <property type="match status" value="1"/>
</dbReference>
<dbReference type="SMART" id="SM00220">
    <property type="entry name" value="S_TKc"/>
    <property type="match status" value="1"/>
</dbReference>
<evidence type="ECO:0000256" key="14">
    <source>
        <dbReference type="SAM" id="MobiDB-lite"/>
    </source>
</evidence>
<comment type="catalytic activity">
    <reaction evidence="10">
        <text>L-seryl-[protein] + ATP = O-phospho-L-seryl-[protein] + ADP + H(+)</text>
        <dbReference type="Rhea" id="RHEA:17989"/>
        <dbReference type="Rhea" id="RHEA-COMP:9863"/>
        <dbReference type="Rhea" id="RHEA-COMP:11604"/>
        <dbReference type="ChEBI" id="CHEBI:15378"/>
        <dbReference type="ChEBI" id="CHEBI:29999"/>
        <dbReference type="ChEBI" id="CHEBI:30616"/>
        <dbReference type="ChEBI" id="CHEBI:83421"/>
        <dbReference type="ChEBI" id="CHEBI:456216"/>
        <dbReference type="EC" id="2.7.11.1"/>
    </reaction>
</comment>
<keyword evidence="15" id="KW-0472">Membrane</keyword>
<keyword evidence="6 18" id="KW-0418">Kinase</keyword>